<evidence type="ECO:0000256" key="1">
    <source>
        <dbReference type="SAM" id="MobiDB-lite"/>
    </source>
</evidence>
<feature type="compositionally biased region" description="Acidic residues" evidence="1">
    <location>
        <begin position="276"/>
        <end position="287"/>
    </location>
</feature>
<dbReference type="AlphaFoldDB" id="A0A1J4KG63"/>
<protein>
    <submittedName>
        <fullName evidence="2">Uncharacterized protein</fullName>
    </submittedName>
</protein>
<keyword evidence="3" id="KW-1185">Reference proteome</keyword>
<sequence length="834" mass="96331">MKIDWNLDPRRITEVPIYQIHFSDQVLTDQLNTSQLRLLILSHEFAINGIPAFYLESAPSYSQYYSQDPVVIVFDLDNRFNDVKLQYWARVDSWLWDPQSYFSNGISNHFSRALTTVLYYKYIDLNPLYFTSFILIPNNERHLESFLVQPVPVLRNNHIQLRTVIQGGLSCVINPRNHLKNGSFILSPPYEHLLRVTSADHQTNSDFNSKFDASHQNHFISVLTVDKKVLKLEYGVDQIVHLTKPSLIMPKFFEDDNIQSVSETQNSYSPLKTENSYDENFNEDDPDPGSIDNTFDNYNFCNTLMKDEITNNNSKLCHFKNLALFQYSDQMIESFFNDKASPSKVETSFSVLEDTKPDASFIITEQIVNRKYRQKILQCIGEKGRFPSMRLDLKCIVANFLSYYRFDFGFSTINPPPFMKEFCLCETVSCEKLGVPDIIVNSNGSKTEVKADVALSLWEKESFLPIMGPKNAHYVVFASNSVHKNAVDTFMTQFCHCYSQCGFGTLRPYPREEYSLSIPTNSIPQAISKYFESQPLMEFRQFPVLTFIVAPPIFDPNFKPHTIVNYIRPTSVETATEVEVKSLAFVVYSRIRIFFPQPTGMSDFSQIEVIGSILFGFRYQPPFVLKRNTEYMSFHIAWDHHTRLSVWIDDIGTVLHTVRADSISQISDIINKSRQSLHDLNLRFTVTILGEGIYDPIFQDCNNFLSIDIELYSVFPTPEIKCRFEQDFPDDVIVFSNVEQVGEAATRYAIPVSTCFIMSRYHPSYKISAYRDSNDELLKNFAKEMSHLTWLSVKPGDENRTISYPPHICALLRKNECSCLTISRFEFLPSLEKI</sequence>
<accession>A0A1J4KG63</accession>
<dbReference type="GeneID" id="94836423"/>
<organism evidence="2 3">
    <name type="scientific">Tritrichomonas foetus</name>
    <dbReference type="NCBI Taxonomy" id="1144522"/>
    <lineage>
        <taxon>Eukaryota</taxon>
        <taxon>Metamonada</taxon>
        <taxon>Parabasalia</taxon>
        <taxon>Tritrichomonadida</taxon>
        <taxon>Tritrichomonadidae</taxon>
        <taxon>Tritrichomonas</taxon>
    </lineage>
</organism>
<dbReference type="RefSeq" id="XP_068363072.1">
    <property type="nucleotide sequence ID" value="XM_068501719.1"/>
</dbReference>
<name>A0A1J4KG63_9EUKA</name>
<dbReference type="EMBL" id="MLAK01000626">
    <property type="protein sequence ID" value="OHT09936.1"/>
    <property type="molecule type" value="Genomic_DNA"/>
</dbReference>
<gene>
    <name evidence="2" type="ORF">TRFO_21024</name>
</gene>
<evidence type="ECO:0000313" key="3">
    <source>
        <dbReference type="Proteomes" id="UP000179807"/>
    </source>
</evidence>
<evidence type="ECO:0000313" key="2">
    <source>
        <dbReference type="EMBL" id="OHT09936.1"/>
    </source>
</evidence>
<comment type="caution">
    <text evidence="2">The sequence shown here is derived from an EMBL/GenBank/DDBJ whole genome shotgun (WGS) entry which is preliminary data.</text>
</comment>
<dbReference type="OrthoDB" id="103819at2759"/>
<dbReference type="VEuPathDB" id="TrichDB:TRFO_21024"/>
<reference evidence="2" key="1">
    <citation type="submission" date="2016-10" db="EMBL/GenBank/DDBJ databases">
        <authorList>
            <person name="Benchimol M."/>
            <person name="Almeida L.G."/>
            <person name="Vasconcelos A.T."/>
            <person name="Perreira-Neves A."/>
            <person name="Rosa I.A."/>
            <person name="Tasca T."/>
            <person name="Bogo M.R."/>
            <person name="de Souza W."/>
        </authorList>
    </citation>
    <scope>NUCLEOTIDE SEQUENCE [LARGE SCALE GENOMIC DNA]</scope>
    <source>
        <strain evidence="2">K</strain>
    </source>
</reference>
<dbReference type="Proteomes" id="UP000179807">
    <property type="component" value="Unassembled WGS sequence"/>
</dbReference>
<feature type="region of interest" description="Disordered" evidence="1">
    <location>
        <begin position="263"/>
        <end position="289"/>
    </location>
</feature>
<feature type="compositionally biased region" description="Polar residues" evidence="1">
    <location>
        <begin position="263"/>
        <end position="274"/>
    </location>
</feature>
<proteinExistence type="predicted"/>